<dbReference type="EMBL" id="RSCE01000002">
    <property type="protein sequence ID" value="RSH86208.1"/>
    <property type="molecule type" value="Genomic_DNA"/>
</dbReference>
<organism evidence="4 5">
    <name type="scientific">Apiotrichum porosum</name>
    <dbReference type="NCBI Taxonomy" id="105984"/>
    <lineage>
        <taxon>Eukaryota</taxon>
        <taxon>Fungi</taxon>
        <taxon>Dikarya</taxon>
        <taxon>Basidiomycota</taxon>
        <taxon>Agaricomycotina</taxon>
        <taxon>Tremellomycetes</taxon>
        <taxon>Trichosporonales</taxon>
        <taxon>Trichosporonaceae</taxon>
        <taxon>Apiotrichum</taxon>
    </lineage>
</organism>
<dbReference type="OrthoDB" id="70224at2759"/>
<reference evidence="4 5" key="1">
    <citation type="submission" date="2018-11" db="EMBL/GenBank/DDBJ databases">
        <title>Genome sequence of Apiotrichum porosum DSM 27194.</title>
        <authorList>
            <person name="Aliyu H."/>
            <person name="Gorte O."/>
            <person name="Ochsenreither K."/>
        </authorList>
    </citation>
    <scope>NUCLEOTIDE SEQUENCE [LARGE SCALE GENOMIC DNA]</scope>
    <source>
        <strain evidence="4 5">DSM 27194</strain>
    </source>
</reference>
<feature type="region of interest" description="Disordered" evidence="2">
    <location>
        <begin position="305"/>
        <end position="331"/>
    </location>
</feature>
<sequence>MSASHPTTASNTAADAAAELAADVDAEAGIPDQGRAFSTEDYFNTQRPPASLKEKTEAMRAFVDKWNIDGKKVVLVTSGGTTVPLESNTVRYLDNFSAGTRGATSAEYFLQAGYAVIFLHRTHSLRPFSRHYSHSMNPFLDLLTVNNGDQIDVVPGQASKLLPILKAYHQAHDEGSILSVNFQTVNDYLWLLRAVAGVMAPLGRKCMYYLAAAVSDFFLPDDRVAEHKIQSTHGALVLEMDQVPKVLRPLVQEWTPEGYIVSFKLETDDNLLIPKARAALARYGHQLVIGNELHKRKSEVVFVERSHHEKSRGDRSVTGAQTPPLASSAGDVPGMYTETWLRLPELAAGRAATDEVEIEEFIIQALLERHHEWIAQGEQAQANARQQQKVAATA</sequence>
<dbReference type="GO" id="GO:0003824">
    <property type="term" value="F:catalytic activity"/>
    <property type="evidence" value="ECO:0007669"/>
    <property type="project" value="UniProtKB-ARBA"/>
</dbReference>
<protein>
    <recommendedName>
        <fullName evidence="3">DNA/pantothenate metabolism flavoprotein C-terminal domain-containing protein</fullName>
    </recommendedName>
</protein>
<dbReference type="SUPFAM" id="SSF102645">
    <property type="entry name" value="CoaB-like"/>
    <property type="match status" value="1"/>
</dbReference>
<name>A0A427Y544_9TREE</name>
<evidence type="ECO:0000313" key="5">
    <source>
        <dbReference type="Proteomes" id="UP000279236"/>
    </source>
</evidence>
<proteinExistence type="inferred from homology"/>
<dbReference type="AlphaFoldDB" id="A0A427Y544"/>
<gene>
    <name evidence="4" type="ORF">EHS24_004444</name>
</gene>
<dbReference type="PANTHER" id="PTHR12290">
    <property type="entry name" value="CORNICHON-RELATED"/>
    <property type="match status" value="1"/>
</dbReference>
<evidence type="ECO:0000313" key="4">
    <source>
        <dbReference type="EMBL" id="RSH86208.1"/>
    </source>
</evidence>
<feature type="compositionally biased region" description="Basic and acidic residues" evidence="2">
    <location>
        <begin position="305"/>
        <end position="315"/>
    </location>
</feature>
<evidence type="ECO:0000259" key="3">
    <source>
        <dbReference type="Pfam" id="PF04127"/>
    </source>
</evidence>
<keyword evidence="5" id="KW-1185">Reference proteome</keyword>
<evidence type="ECO:0000256" key="2">
    <source>
        <dbReference type="SAM" id="MobiDB-lite"/>
    </source>
</evidence>
<dbReference type="GeneID" id="39588987"/>
<feature type="domain" description="DNA/pantothenate metabolism flavoprotein C-terminal" evidence="3">
    <location>
        <begin position="204"/>
        <end position="297"/>
    </location>
</feature>
<accession>A0A427Y544</accession>
<dbReference type="InterPro" id="IPR035929">
    <property type="entry name" value="CoaB-like_sf"/>
</dbReference>
<dbReference type="Pfam" id="PF04127">
    <property type="entry name" value="DFP"/>
    <property type="match status" value="2"/>
</dbReference>
<dbReference type="InterPro" id="IPR007085">
    <property type="entry name" value="DNA/pantothenate-metab_flavo_C"/>
</dbReference>
<evidence type="ECO:0000256" key="1">
    <source>
        <dbReference type="ARBA" id="ARBA00005703"/>
    </source>
</evidence>
<dbReference type="RefSeq" id="XP_028478993.1">
    <property type="nucleotide sequence ID" value="XM_028620021.1"/>
</dbReference>
<comment type="similarity">
    <text evidence="1">Belongs to the PPC synthetase family.</text>
</comment>
<dbReference type="Proteomes" id="UP000279236">
    <property type="component" value="Unassembled WGS sequence"/>
</dbReference>
<dbReference type="GO" id="GO:0015937">
    <property type="term" value="P:coenzyme A biosynthetic process"/>
    <property type="evidence" value="ECO:0007669"/>
    <property type="project" value="UniProtKB-ARBA"/>
</dbReference>
<feature type="domain" description="DNA/pantothenate metabolism flavoprotein C-terminal" evidence="3">
    <location>
        <begin position="72"/>
        <end position="125"/>
    </location>
</feature>
<dbReference type="STRING" id="105984.A0A427Y544"/>
<dbReference type="Gene3D" id="3.40.50.10300">
    <property type="entry name" value="CoaB-like"/>
    <property type="match status" value="1"/>
</dbReference>
<comment type="caution">
    <text evidence="4">The sequence shown here is derived from an EMBL/GenBank/DDBJ whole genome shotgun (WGS) entry which is preliminary data.</text>
</comment>